<dbReference type="AlphaFoldDB" id="A0AAD5XEJ7"/>
<comment type="caution">
    <text evidence="1">The sequence shown here is derived from an EMBL/GenBank/DDBJ whole genome shotgun (WGS) entry which is preliminary data.</text>
</comment>
<proteinExistence type="predicted"/>
<feature type="non-terminal residue" evidence="1">
    <location>
        <position position="1"/>
    </location>
</feature>
<evidence type="ECO:0000313" key="1">
    <source>
        <dbReference type="EMBL" id="KAJ3115289.1"/>
    </source>
</evidence>
<accession>A0AAD5XEJ7</accession>
<gene>
    <name evidence="1" type="ORF">HK100_001403</name>
</gene>
<reference evidence="1" key="1">
    <citation type="submission" date="2020-05" db="EMBL/GenBank/DDBJ databases">
        <title>Phylogenomic resolution of chytrid fungi.</title>
        <authorList>
            <person name="Stajich J.E."/>
            <person name="Amses K."/>
            <person name="Simmons R."/>
            <person name="Seto K."/>
            <person name="Myers J."/>
            <person name="Bonds A."/>
            <person name="Quandt C.A."/>
            <person name="Barry K."/>
            <person name="Liu P."/>
            <person name="Grigoriev I."/>
            <person name="Longcore J.E."/>
            <person name="James T.Y."/>
        </authorList>
    </citation>
    <scope>NUCLEOTIDE SEQUENCE</scope>
    <source>
        <strain evidence="1">JEL0513</strain>
    </source>
</reference>
<sequence>MKTVEVLATSASLVASSAAAESFGDIIKMLLEGPSSIARRRDVVTVSRSLVECLVEMILVFEDLGDKDSVKNAFVLLNQFARVIPEFLLPHVKMLHAYLRSSTTPNQQQASVTEDDKNARLNEERITAAVVSILGLVIPHSVDPDLNLMAAIEGDLLILLSRRSLT</sequence>
<evidence type="ECO:0000313" key="2">
    <source>
        <dbReference type="Proteomes" id="UP001211907"/>
    </source>
</evidence>
<dbReference type="Proteomes" id="UP001211907">
    <property type="component" value="Unassembled WGS sequence"/>
</dbReference>
<keyword evidence="2" id="KW-1185">Reference proteome</keyword>
<organism evidence="1 2">
    <name type="scientific">Physocladia obscura</name>
    <dbReference type="NCBI Taxonomy" id="109957"/>
    <lineage>
        <taxon>Eukaryota</taxon>
        <taxon>Fungi</taxon>
        <taxon>Fungi incertae sedis</taxon>
        <taxon>Chytridiomycota</taxon>
        <taxon>Chytridiomycota incertae sedis</taxon>
        <taxon>Chytridiomycetes</taxon>
        <taxon>Chytridiales</taxon>
        <taxon>Chytriomycetaceae</taxon>
        <taxon>Physocladia</taxon>
    </lineage>
</organism>
<name>A0AAD5XEJ7_9FUNG</name>
<dbReference type="EMBL" id="JADGJH010001301">
    <property type="protein sequence ID" value="KAJ3115289.1"/>
    <property type="molecule type" value="Genomic_DNA"/>
</dbReference>
<protein>
    <submittedName>
        <fullName evidence="1">Uncharacterized protein</fullName>
    </submittedName>
</protein>